<accession>A0A8C4X896</accession>
<dbReference type="GO" id="GO:0043025">
    <property type="term" value="C:neuronal cell body"/>
    <property type="evidence" value="ECO:0007669"/>
    <property type="project" value="TreeGrafter"/>
</dbReference>
<dbReference type="GO" id="GO:0007156">
    <property type="term" value="P:homophilic cell adhesion via plasma membrane adhesion molecules"/>
    <property type="evidence" value="ECO:0007669"/>
    <property type="project" value="TreeGrafter"/>
</dbReference>
<evidence type="ECO:0000256" key="2">
    <source>
        <dbReference type="ARBA" id="ARBA00023157"/>
    </source>
</evidence>
<dbReference type="PANTHER" id="PTHR45080:SF8">
    <property type="entry name" value="IG-LIKE DOMAIN-CONTAINING PROTEIN"/>
    <property type="match status" value="1"/>
</dbReference>
<dbReference type="Proteomes" id="UP000694620">
    <property type="component" value="Chromosome 8"/>
</dbReference>
<dbReference type="PROSITE" id="PS50835">
    <property type="entry name" value="IG_LIKE"/>
    <property type="match status" value="2"/>
</dbReference>
<dbReference type="InterPro" id="IPR013783">
    <property type="entry name" value="Ig-like_fold"/>
</dbReference>
<dbReference type="Ensembl" id="ENSECRT00000012203.1">
    <property type="protein sequence ID" value="ENSECRP00000012006.1"/>
    <property type="gene ID" value="ENSECRG00000008010.1"/>
</dbReference>
<evidence type="ECO:0000256" key="1">
    <source>
        <dbReference type="ARBA" id="ARBA00022729"/>
    </source>
</evidence>
<dbReference type="SMART" id="SM00408">
    <property type="entry name" value="IGc2"/>
    <property type="match status" value="2"/>
</dbReference>
<dbReference type="InterPro" id="IPR007110">
    <property type="entry name" value="Ig-like_dom"/>
</dbReference>
<feature type="domain" description="Ig-like" evidence="4">
    <location>
        <begin position="13"/>
        <end position="101"/>
    </location>
</feature>
<dbReference type="InterPro" id="IPR036179">
    <property type="entry name" value="Ig-like_dom_sf"/>
</dbReference>
<dbReference type="GO" id="GO:0030424">
    <property type="term" value="C:axon"/>
    <property type="evidence" value="ECO:0007669"/>
    <property type="project" value="TreeGrafter"/>
</dbReference>
<protein>
    <recommendedName>
        <fullName evidence="4">Ig-like domain-containing protein</fullName>
    </recommendedName>
</protein>
<feature type="signal peptide" evidence="3">
    <location>
        <begin position="1"/>
        <end position="22"/>
    </location>
</feature>
<feature type="chain" id="PRO_5034449610" description="Ig-like domain-containing protein" evidence="3">
    <location>
        <begin position="23"/>
        <end position="273"/>
    </location>
</feature>
<dbReference type="Pfam" id="PF07679">
    <property type="entry name" value="I-set"/>
    <property type="match status" value="2"/>
</dbReference>
<keyword evidence="6" id="KW-1185">Reference proteome</keyword>
<dbReference type="GO" id="GO:0050808">
    <property type="term" value="P:synapse organization"/>
    <property type="evidence" value="ECO:0007669"/>
    <property type="project" value="TreeGrafter"/>
</dbReference>
<dbReference type="Gene3D" id="2.60.40.10">
    <property type="entry name" value="Immunoglobulins"/>
    <property type="match status" value="2"/>
</dbReference>
<dbReference type="SMART" id="SM00409">
    <property type="entry name" value="IG"/>
    <property type="match status" value="2"/>
</dbReference>
<dbReference type="InterPro" id="IPR003598">
    <property type="entry name" value="Ig_sub2"/>
</dbReference>
<reference evidence="5" key="3">
    <citation type="submission" date="2025-09" db="UniProtKB">
        <authorList>
            <consortium name="Ensembl"/>
        </authorList>
    </citation>
    <scope>IDENTIFICATION</scope>
</reference>
<dbReference type="PANTHER" id="PTHR45080">
    <property type="entry name" value="CONTACTIN 5"/>
    <property type="match status" value="1"/>
</dbReference>
<dbReference type="SUPFAM" id="SSF48726">
    <property type="entry name" value="Immunoglobulin"/>
    <property type="match status" value="2"/>
</dbReference>
<sequence>SARVSLSFMGLWPGILFFSAQSISVTVGDPATLECRFSGTKPLKAAWYKDDKELSSGRKYKIISTEKSSTIKIHSTDKSDAGEYTFRVSNDAGSASYQIIKPSFTRKLKPVDSIKGSFAHLECLVSGSLPMSVIWFKDDKEISVSDKFQCTFYENAACLEINRLDSSDSGSYTCMATNQAGSDQCSGPLIVKGWLYCFFLSFFLIFMTNGRMFESKVTSAFSHLFPPPQFNLEPPTITEKPPSKDVLPGSRVKSSVTENKCVKSTLHVRVLYW</sequence>
<dbReference type="GeneTree" id="ENSGT01110000267173"/>
<reference evidence="5" key="2">
    <citation type="submission" date="2025-08" db="UniProtKB">
        <authorList>
            <consortium name="Ensembl"/>
        </authorList>
    </citation>
    <scope>IDENTIFICATION</scope>
</reference>
<evidence type="ECO:0000313" key="5">
    <source>
        <dbReference type="Ensembl" id="ENSECRP00000012006.1"/>
    </source>
</evidence>
<dbReference type="AlphaFoldDB" id="A0A8C4X896"/>
<evidence type="ECO:0000259" key="4">
    <source>
        <dbReference type="PROSITE" id="PS50835"/>
    </source>
</evidence>
<feature type="domain" description="Ig-like" evidence="4">
    <location>
        <begin position="102"/>
        <end position="186"/>
    </location>
</feature>
<keyword evidence="1 3" id="KW-0732">Signal</keyword>
<reference evidence="5" key="1">
    <citation type="submission" date="2021-06" db="EMBL/GenBank/DDBJ databases">
        <authorList>
            <consortium name="Wellcome Sanger Institute Data Sharing"/>
        </authorList>
    </citation>
    <scope>NUCLEOTIDE SEQUENCE [LARGE SCALE GENOMIC DNA]</scope>
</reference>
<dbReference type="InterPro" id="IPR013098">
    <property type="entry name" value="Ig_I-set"/>
</dbReference>
<evidence type="ECO:0000256" key="3">
    <source>
        <dbReference type="SAM" id="SignalP"/>
    </source>
</evidence>
<name>A0A8C4X896_ERPCA</name>
<dbReference type="InterPro" id="IPR050958">
    <property type="entry name" value="Cell_Adh-Cytoskel_Orgn"/>
</dbReference>
<keyword evidence="2" id="KW-1015">Disulfide bond</keyword>
<dbReference type="GO" id="GO:0005886">
    <property type="term" value="C:plasma membrane"/>
    <property type="evidence" value="ECO:0007669"/>
    <property type="project" value="TreeGrafter"/>
</dbReference>
<proteinExistence type="predicted"/>
<dbReference type="InterPro" id="IPR003599">
    <property type="entry name" value="Ig_sub"/>
</dbReference>
<evidence type="ECO:0000313" key="6">
    <source>
        <dbReference type="Proteomes" id="UP000694620"/>
    </source>
</evidence>
<dbReference type="GO" id="GO:0008046">
    <property type="term" value="F:axon guidance receptor activity"/>
    <property type="evidence" value="ECO:0007669"/>
    <property type="project" value="TreeGrafter"/>
</dbReference>
<organism evidence="5 6">
    <name type="scientific">Erpetoichthys calabaricus</name>
    <name type="common">Rope fish</name>
    <name type="synonym">Calamoichthys calabaricus</name>
    <dbReference type="NCBI Taxonomy" id="27687"/>
    <lineage>
        <taxon>Eukaryota</taxon>
        <taxon>Metazoa</taxon>
        <taxon>Chordata</taxon>
        <taxon>Craniata</taxon>
        <taxon>Vertebrata</taxon>
        <taxon>Euteleostomi</taxon>
        <taxon>Actinopterygii</taxon>
        <taxon>Polypteriformes</taxon>
        <taxon>Polypteridae</taxon>
        <taxon>Erpetoichthys</taxon>
    </lineage>
</organism>
<dbReference type="FunFam" id="2.60.40.10:FF:000022">
    <property type="entry name" value="Cardiac titin"/>
    <property type="match status" value="2"/>
</dbReference>